<dbReference type="InterPro" id="IPR009057">
    <property type="entry name" value="Homeodomain-like_sf"/>
</dbReference>
<dbReference type="PROSITE" id="PS50960">
    <property type="entry name" value="HTH_PSQ"/>
    <property type="match status" value="1"/>
</dbReference>
<protein>
    <recommendedName>
        <fullName evidence="4">HTH psq-type domain-containing protein</fullName>
    </recommendedName>
</protein>
<dbReference type="GO" id="GO:0005634">
    <property type="term" value="C:nucleus"/>
    <property type="evidence" value="ECO:0007669"/>
    <property type="project" value="UniProtKB-SubCell"/>
</dbReference>
<name>A0A4Y2P188_ARAVE</name>
<evidence type="ECO:0000259" key="4">
    <source>
        <dbReference type="PROSITE" id="PS50960"/>
    </source>
</evidence>
<accession>A0A4Y2P188</accession>
<keyword evidence="2" id="KW-0238">DNA-binding</keyword>
<organism evidence="5 6">
    <name type="scientific">Araneus ventricosus</name>
    <name type="common">Orbweaver spider</name>
    <name type="synonym">Epeira ventricosa</name>
    <dbReference type="NCBI Taxonomy" id="182803"/>
    <lineage>
        <taxon>Eukaryota</taxon>
        <taxon>Metazoa</taxon>
        <taxon>Ecdysozoa</taxon>
        <taxon>Arthropoda</taxon>
        <taxon>Chelicerata</taxon>
        <taxon>Arachnida</taxon>
        <taxon>Araneae</taxon>
        <taxon>Araneomorphae</taxon>
        <taxon>Entelegynae</taxon>
        <taxon>Araneoidea</taxon>
        <taxon>Araneidae</taxon>
        <taxon>Araneus</taxon>
    </lineage>
</organism>
<feature type="DNA-binding region" description="H-T-H motif" evidence="2">
    <location>
        <begin position="28"/>
        <end position="48"/>
    </location>
</feature>
<dbReference type="AlphaFoldDB" id="A0A4Y2P188"/>
<dbReference type="EMBL" id="BGPR01010241">
    <property type="protein sequence ID" value="GBN45061.1"/>
    <property type="molecule type" value="Genomic_DNA"/>
</dbReference>
<evidence type="ECO:0000313" key="5">
    <source>
        <dbReference type="EMBL" id="GBN45061.1"/>
    </source>
</evidence>
<gene>
    <name evidence="5" type="ORF">AVEN_136063_1</name>
</gene>
<dbReference type="InterPro" id="IPR007889">
    <property type="entry name" value="HTH_Psq"/>
</dbReference>
<evidence type="ECO:0000256" key="1">
    <source>
        <dbReference type="ARBA" id="ARBA00004123"/>
    </source>
</evidence>
<dbReference type="Pfam" id="PF04218">
    <property type="entry name" value="CENP-B_N"/>
    <property type="match status" value="1"/>
</dbReference>
<proteinExistence type="predicted"/>
<comment type="caution">
    <text evidence="5">The sequence shown here is derived from an EMBL/GenBank/DDBJ whole genome shotgun (WGS) entry which is preliminary data.</text>
</comment>
<reference evidence="5 6" key="1">
    <citation type="journal article" date="2019" name="Sci. Rep.">
        <title>Orb-weaving spider Araneus ventricosus genome elucidates the spidroin gene catalogue.</title>
        <authorList>
            <person name="Kono N."/>
            <person name="Nakamura H."/>
            <person name="Ohtoshi R."/>
            <person name="Moran D.A.P."/>
            <person name="Shinohara A."/>
            <person name="Yoshida Y."/>
            <person name="Fujiwara M."/>
            <person name="Mori M."/>
            <person name="Tomita M."/>
            <person name="Arakawa K."/>
        </authorList>
    </citation>
    <scope>NUCLEOTIDE SEQUENCE [LARGE SCALE GENOMIC DNA]</scope>
</reference>
<feature type="region of interest" description="Disordered" evidence="3">
    <location>
        <begin position="133"/>
        <end position="153"/>
    </location>
</feature>
<comment type="subcellular location">
    <subcellularLocation>
        <location evidence="1 2">Nucleus</location>
    </subcellularLocation>
</comment>
<keyword evidence="6" id="KW-1185">Reference proteome</keyword>
<feature type="domain" description="HTH psq-type" evidence="4">
    <location>
        <begin position="1"/>
        <end position="52"/>
    </location>
</feature>
<dbReference type="GO" id="GO:0003677">
    <property type="term" value="F:DNA binding"/>
    <property type="evidence" value="ECO:0007669"/>
    <property type="project" value="UniProtKB-UniRule"/>
</dbReference>
<keyword evidence="2" id="KW-0539">Nucleus</keyword>
<dbReference type="Gene3D" id="1.10.10.60">
    <property type="entry name" value="Homeodomain-like"/>
    <property type="match status" value="1"/>
</dbReference>
<evidence type="ECO:0000256" key="2">
    <source>
        <dbReference type="PROSITE-ProRule" id="PRU00320"/>
    </source>
</evidence>
<dbReference type="Proteomes" id="UP000499080">
    <property type="component" value="Unassembled WGS sequence"/>
</dbReference>
<evidence type="ECO:0000313" key="6">
    <source>
        <dbReference type="Proteomes" id="UP000499080"/>
    </source>
</evidence>
<dbReference type="SUPFAM" id="SSF46689">
    <property type="entry name" value="Homeodomain-like"/>
    <property type="match status" value="1"/>
</dbReference>
<evidence type="ECO:0000256" key="3">
    <source>
        <dbReference type="SAM" id="MobiDB-lite"/>
    </source>
</evidence>
<sequence length="153" mass="17664">MGGVSRRRASSIEDKVEIIKRIENNENRSAVCRSFSLSKSTIGTIWRNRSEVISVCEKILNGVKNLRNYFYFLIPTEGDRVTTSVNDGISDDIIPWLNGARLEKKLWKNINRHKKYALALRFDLAGSKEIQEKRRTTEQNAVPYPRTRDQIGH</sequence>